<name>A0A6J4VV34_9DEIN</name>
<dbReference type="PANTHER" id="PTHR37807:SF3">
    <property type="entry name" value="OS07G0160300 PROTEIN"/>
    <property type="match status" value="1"/>
</dbReference>
<dbReference type="SUPFAM" id="SSF52540">
    <property type="entry name" value="P-loop containing nucleoside triphosphate hydrolases"/>
    <property type="match status" value="1"/>
</dbReference>
<organism evidence="1">
    <name type="scientific">uncultured Truepera sp</name>
    <dbReference type="NCBI Taxonomy" id="543023"/>
    <lineage>
        <taxon>Bacteria</taxon>
        <taxon>Thermotogati</taxon>
        <taxon>Deinococcota</taxon>
        <taxon>Deinococci</taxon>
        <taxon>Trueperales</taxon>
        <taxon>Trueperaceae</taxon>
        <taxon>Truepera</taxon>
        <taxon>environmental samples</taxon>
    </lineage>
</organism>
<dbReference type="Gene3D" id="3.40.50.300">
    <property type="entry name" value="P-loop containing nucleotide triphosphate hydrolases"/>
    <property type="match status" value="1"/>
</dbReference>
<accession>A0A6J4VV34</accession>
<evidence type="ECO:0008006" key="2">
    <source>
        <dbReference type="Google" id="ProtNLM"/>
    </source>
</evidence>
<dbReference type="PANTHER" id="PTHR37807">
    <property type="entry name" value="OS07G0160300 PROTEIN"/>
    <property type="match status" value="1"/>
</dbReference>
<reference evidence="1" key="1">
    <citation type="submission" date="2020-02" db="EMBL/GenBank/DDBJ databases">
        <authorList>
            <person name="Meier V. D."/>
        </authorList>
    </citation>
    <scope>NUCLEOTIDE SEQUENCE</scope>
    <source>
        <strain evidence="1">AVDCRST_MAG86</strain>
    </source>
</reference>
<proteinExistence type="predicted"/>
<gene>
    <name evidence="1" type="ORF">AVDCRST_MAG86-3210</name>
</gene>
<protein>
    <recommendedName>
        <fullName evidence="2">Shikimate kinase</fullName>
    </recommendedName>
</protein>
<dbReference type="Pfam" id="PF13671">
    <property type="entry name" value="AAA_33"/>
    <property type="match status" value="1"/>
</dbReference>
<dbReference type="InterPro" id="IPR027417">
    <property type="entry name" value="P-loop_NTPase"/>
</dbReference>
<dbReference type="EMBL" id="CADCWP010000295">
    <property type="protein sequence ID" value="CAA9583782.1"/>
    <property type="molecule type" value="Genomic_DNA"/>
</dbReference>
<evidence type="ECO:0000313" key="1">
    <source>
        <dbReference type="EMBL" id="CAA9583782.1"/>
    </source>
</evidence>
<sequence length="181" mass="20439">MRSSPQTLLVFRGPVGVGKSALSRALGRRLGWPVVDKDDFSDVLMVHMENYGPLAYESMFSVAGSLLQQGFSVICDSPLRGRAGYLHAERVAQTPAALRVVTCTLTDEALWKTRLETRQRRPAHVLKTWEDLLRYREQARSDFDYPTDAPTFTADRAVSLESLTKEITAWLDQRNAKEHDD</sequence>
<dbReference type="AlphaFoldDB" id="A0A6J4VV34"/>